<reference evidence="7 8" key="1">
    <citation type="journal article" date="2020" name="ISME J.">
        <title>Uncovering the hidden diversity of litter-decomposition mechanisms in mushroom-forming fungi.</title>
        <authorList>
            <person name="Floudas D."/>
            <person name="Bentzer J."/>
            <person name="Ahren D."/>
            <person name="Johansson T."/>
            <person name="Persson P."/>
            <person name="Tunlid A."/>
        </authorList>
    </citation>
    <scope>NUCLEOTIDE SEQUENCE [LARGE SCALE GENOMIC DNA]</scope>
    <source>
        <strain evidence="7 8">CBS 101986</strain>
    </source>
</reference>
<dbReference type="OrthoDB" id="435980at2759"/>
<evidence type="ECO:0000256" key="3">
    <source>
        <dbReference type="ARBA" id="ARBA00022692"/>
    </source>
</evidence>
<keyword evidence="4" id="KW-1133">Transmembrane helix</keyword>
<dbReference type="Proteomes" id="UP000567179">
    <property type="component" value="Unassembled WGS sequence"/>
</dbReference>
<proteinExistence type="predicted"/>
<evidence type="ECO:0000256" key="5">
    <source>
        <dbReference type="ARBA" id="ARBA00023136"/>
    </source>
</evidence>
<dbReference type="PANTHER" id="PTHR43840">
    <property type="entry name" value="MITOCHONDRIAL METAL TRANSPORTER 1-RELATED"/>
    <property type="match status" value="1"/>
</dbReference>
<dbReference type="InterPro" id="IPR027469">
    <property type="entry name" value="Cation_efflux_TMD_sf"/>
</dbReference>
<evidence type="ECO:0000313" key="8">
    <source>
        <dbReference type="Proteomes" id="UP000567179"/>
    </source>
</evidence>
<dbReference type="GO" id="GO:0016020">
    <property type="term" value="C:membrane"/>
    <property type="evidence" value="ECO:0007669"/>
    <property type="project" value="UniProtKB-SubCell"/>
</dbReference>
<gene>
    <name evidence="7" type="ORF">D9619_001881</name>
</gene>
<dbReference type="GO" id="GO:0008324">
    <property type="term" value="F:monoatomic cation transmembrane transporter activity"/>
    <property type="evidence" value="ECO:0007669"/>
    <property type="project" value="InterPro"/>
</dbReference>
<keyword evidence="8" id="KW-1185">Reference proteome</keyword>
<evidence type="ECO:0000256" key="1">
    <source>
        <dbReference type="ARBA" id="ARBA00004141"/>
    </source>
</evidence>
<dbReference type="Pfam" id="PF01545">
    <property type="entry name" value="Cation_efflux"/>
    <property type="match status" value="1"/>
</dbReference>
<keyword evidence="3" id="KW-0812">Transmembrane</keyword>
<dbReference type="EMBL" id="JAACJJ010000028">
    <property type="protein sequence ID" value="KAF5321203.1"/>
    <property type="molecule type" value="Genomic_DNA"/>
</dbReference>
<dbReference type="AlphaFoldDB" id="A0A8H5BEW4"/>
<evidence type="ECO:0000256" key="4">
    <source>
        <dbReference type="ARBA" id="ARBA00022989"/>
    </source>
</evidence>
<dbReference type="InterPro" id="IPR058533">
    <property type="entry name" value="Cation_efflux_TM"/>
</dbReference>
<dbReference type="Gene3D" id="1.20.1510.10">
    <property type="entry name" value="Cation efflux protein transmembrane domain"/>
    <property type="match status" value="1"/>
</dbReference>
<dbReference type="InterPro" id="IPR050291">
    <property type="entry name" value="CDF_Transporter"/>
</dbReference>
<comment type="caution">
    <text evidence="7">The sequence shown here is derived from an EMBL/GenBank/DDBJ whole genome shotgun (WGS) entry which is preliminary data.</text>
</comment>
<accession>A0A8H5BEW4</accession>
<evidence type="ECO:0000313" key="7">
    <source>
        <dbReference type="EMBL" id="KAF5321203.1"/>
    </source>
</evidence>
<evidence type="ECO:0000256" key="2">
    <source>
        <dbReference type="ARBA" id="ARBA00022448"/>
    </source>
</evidence>
<dbReference type="GO" id="GO:0098771">
    <property type="term" value="P:inorganic ion homeostasis"/>
    <property type="evidence" value="ECO:0007669"/>
    <property type="project" value="UniProtKB-ARBA"/>
</dbReference>
<keyword evidence="2" id="KW-0813">Transport</keyword>
<dbReference type="PANTHER" id="PTHR43840:SF15">
    <property type="entry name" value="MITOCHONDRIAL METAL TRANSPORTER 1-RELATED"/>
    <property type="match status" value="1"/>
</dbReference>
<dbReference type="GO" id="GO:0030003">
    <property type="term" value="P:intracellular monoatomic cation homeostasis"/>
    <property type="evidence" value="ECO:0007669"/>
    <property type="project" value="UniProtKB-ARBA"/>
</dbReference>
<organism evidence="7 8">
    <name type="scientific">Psilocybe cf. subviscida</name>
    <dbReference type="NCBI Taxonomy" id="2480587"/>
    <lineage>
        <taxon>Eukaryota</taxon>
        <taxon>Fungi</taxon>
        <taxon>Dikarya</taxon>
        <taxon>Basidiomycota</taxon>
        <taxon>Agaricomycotina</taxon>
        <taxon>Agaricomycetes</taxon>
        <taxon>Agaricomycetidae</taxon>
        <taxon>Agaricales</taxon>
        <taxon>Agaricineae</taxon>
        <taxon>Strophariaceae</taxon>
        <taxon>Psilocybe</taxon>
    </lineage>
</organism>
<feature type="domain" description="Cation efflux protein transmembrane" evidence="6">
    <location>
        <begin position="46"/>
        <end position="207"/>
    </location>
</feature>
<comment type="subcellular location">
    <subcellularLocation>
        <location evidence="1">Membrane</location>
        <topology evidence="1">Multi-pass membrane protein</topology>
    </subcellularLocation>
</comment>
<dbReference type="SUPFAM" id="SSF161111">
    <property type="entry name" value="Cation efflux protein transmembrane domain-like"/>
    <property type="match status" value="1"/>
</dbReference>
<name>A0A8H5BEW4_9AGAR</name>
<sequence length="242" mass="26724">MTPASSPSVTVSRPRVSVCYSPTLVLLAFVEPSFIPLEPSFETLQILTERIHLLADFVTPLCWKLSWKPPSEAYPYGYEKFETVGTKTISILPIGDALDISFHSYHFLIEALSESASTRLVWALPGIPSVYLFERTNLPAHLGQKHTHGVNINTLGSAGSIARRGWSYRITKKVADEEHNLVLFANAIHHRSDAYWSLVAFFAIIGASSRQCDLTNAGVPARTRKAIWKLPGSLVDKTGSTT</sequence>
<keyword evidence="5" id="KW-0472">Membrane</keyword>
<protein>
    <recommendedName>
        <fullName evidence="6">Cation efflux protein transmembrane domain-containing protein</fullName>
    </recommendedName>
</protein>
<evidence type="ECO:0000259" key="6">
    <source>
        <dbReference type="Pfam" id="PF01545"/>
    </source>
</evidence>